<name>A0A8J3B7D3_9ACTN</name>
<evidence type="ECO:0000313" key="3">
    <source>
        <dbReference type="Proteomes" id="UP000649739"/>
    </source>
</evidence>
<dbReference type="EMBL" id="BMQB01000001">
    <property type="protein sequence ID" value="GGJ81190.1"/>
    <property type="molecule type" value="Genomic_DNA"/>
</dbReference>
<keyword evidence="1" id="KW-0732">Signal</keyword>
<feature type="chain" id="PRO_5035157888" evidence="1">
    <location>
        <begin position="28"/>
        <end position="177"/>
    </location>
</feature>
<evidence type="ECO:0000256" key="1">
    <source>
        <dbReference type="SAM" id="SignalP"/>
    </source>
</evidence>
<sequence>MRPRRCFALAMILFAVLSFTLPVPASAAATGLAACRPGEGNSGKLALVRGERAYTVTVAGWVRRCRPLPGPADRLLSALVVHSMDGSGESWVTSSSPAYPPGKKFARKFAGVNVGVYGFWSKGLVCLHAGNVTLDCWYIVMRSAQGKPEVMSVGRMWLRPPYDKDTHHPRPNCGTCW</sequence>
<accession>A0A8J3B7D3</accession>
<keyword evidence="3" id="KW-1185">Reference proteome</keyword>
<feature type="signal peptide" evidence="1">
    <location>
        <begin position="1"/>
        <end position="27"/>
    </location>
</feature>
<comment type="caution">
    <text evidence="2">The sequence shown here is derived from an EMBL/GenBank/DDBJ whole genome shotgun (WGS) entry which is preliminary data.</text>
</comment>
<organism evidence="2 3">
    <name type="scientific">Pilimelia anulata</name>
    <dbReference type="NCBI Taxonomy" id="53371"/>
    <lineage>
        <taxon>Bacteria</taxon>
        <taxon>Bacillati</taxon>
        <taxon>Actinomycetota</taxon>
        <taxon>Actinomycetes</taxon>
        <taxon>Micromonosporales</taxon>
        <taxon>Micromonosporaceae</taxon>
        <taxon>Pilimelia</taxon>
    </lineage>
</organism>
<reference evidence="2" key="2">
    <citation type="submission" date="2020-09" db="EMBL/GenBank/DDBJ databases">
        <authorList>
            <person name="Sun Q."/>
            <person name="Ohkuma M."/>
        </authorList>
    </citation>
    <scope>NUCLEOTIDE SEQUENCE</scope>
    <source>
        <strain evidence="2">JCM 3090</strain>
    </source>
</reference>
<gene>
    <name evidence="2" type="ORF">GCM10010123_08740</name>
</gene>
<reference evidence="2" key="1">
    <citation type="journal article" date="2014" name="Int. J. Syst. Evol. Microbiol.">
        <title>Complete genome sequence of Corynebacterium casei LMG S-19264T (=DSM 44701T), isolated from a smear-ripened cheese.</title>
        <authorList>
            <consortium name="US DOE Joint Genome Institute (JGI-PGF)"/>
            <person name="Walter F."/>
            <person name="Albersmeier A."/>
            <person name="Kalinowski J."/>
            <person name="Ruckert C."/>
        </authorList>
    </citation>
    <scope>NUCLEOTIDE SEQUENCE</scope>
    <source>
        <strain evidence="2">JCM 3090</strain>
    </source>
</reference>
<protein>
    <submittedName>
        <fullName evidence="2">Uncharacterized protein</fullName>
    </submittedName>
</protein>
<evidence type="ECO:0000313" key="2">
    <source>
        <dbReference type="EMBL" id="GGJ81190.1"/>
    </source>
</evidence>
<dbReference type="PROSITE" id="PS51257">
    <property type="entry name" value="PROKAR_LIPOPROTEIN"/>
    <property type="match status" value="1"/>
</dbReference>
<dbReference type="RefSeq" id="WP_189168659.1">
    <property type="nucleotide sequence ID" value="NZ_BMQB01000001.1"/>
</dbReference>
<dbReference type="AlphaFoldDB" id="A0A8J3B7D3"/>
<dbReference type="Proteomes" id="UP000649739">
    <property type="component" value="Unassembled WGS sequence"/>
</dbReference>
<proteinExistence type="predicted"/>